<dbReference type="RefSeq" id="WP_250199108.1">
    <property type="nucleotide sequence ID" value="NZ_CP097636.1"/>
</dbReference>
<evidence type="ECO:0000313" key="2">
    <source>
        <dbReference type="EMBL" id="URI10905.1"/>
    </source>
</evidence>
<feature type="region of interest" description="Disordered" evidence="1">
    <location>
        <begin position="1"/>
        <end position="101"/>
    </location>
</feature>
<evidence type="ECO:0008006" key="4">
    <source>
        <dbReference type="Google" id="ProtNLM"/>
    </source>
</evidence>
<name>A0ABY4SFJ5_AQUTE</name>
<feature type="region of interest" description="Disordered" evidence="1">
    <location>
        <begin position="115"/>
        <end position="136"/>
    </location>
</feature>
<proteinExistence type="predicted"/>
<gene>
    <name evidence="2" type="ORF">MW290_18160</name>
</gene>
<sequence length="136" mass="13409">MGTSSILGGTPAPSQAEGRDVDALGPSDSSDSGSDVQGERLAATESDDGDFMHATPAVQHSDSDAGGTGERGSAIPGEDAAGADIGTDHIETLGGGDDALDDAVSLDADEELEALAADNSADPSDPDIDADNRPDA</sequence>
<protein>
    <recommendedName>
        <fullName evidence="4">Chemotaxis protein</fullName>
    </recommendedName>
</protein>
<organism evidence="2 3">
    <name type="scientific">Aquincola tertiaricarbonis</name>
    <dbReference type="NCBI Taxonomy" id="391953"/>
    <lineage>
        <taxon>Bacteria</taxon>
        <taxon>Pseudomonadati</taxon>
        <taxon>Pseudomonadota</taxon>
        <taxon>Betaproteobacteria</taxon>
        <taxon>Burkholderiales</taxon>
        <taxon>Sphaerotilaceae</taxon>
        <taxon>Aquincola</taxon>
    </lineage>
</organism>
<dbReference type="EMBL" id="CP097636">
    <property type="protein sequence ID" value="URI10905.1"/>
    <property type="molecule type" value="Genomic_DNA"/>
</dbReference>
<reference evidence="2" key="1">
    <citation type="submission" date="2022-05" db="EMBL/GenBank/DDBJ databases">
        <title>An RpoN-dependent PEP-CTERM gene is involved in floc formation of an Aquincola tertiaricarbonis strain.</title>
        <authorList>
            <person name="Qiu D."/>
            <person name="Xia M."/>
        </authorList>
    </citation>
    <scope>NUCLEOTIDE SEQUENCE</scope>
    <source>
        <strain evidence="2">RN12</strain>
    </source>
</reference>
<accession>A0ABY4SFJ5</accession>
<evidence type="ECO:0000313" key="3">
    <source>
        <dbReference type="Proteomes" id="UP001056201"/>
    </source>
</evidence>
<keyword evidence="3" id="KW-1185">Reference proteome</keyword>
<evidence type="ECO:0000256" key="1">
    <source>
        <dbReference type="SAM" id="MobiDB-lite"/>
    </source>
</evidence>
<dbReference type="Proteomes" id="UP001056201">
    <property type="component" value="Chromosome 2"/>
</dbReference>